<sequence>MSEKAEHVSGIVLQPLWKTQKLDWTVRKNVFEKCPLSYTISLTDDRSLKGRHPYSFRNDNRKETTYILQREQIERNKDRPTIPQRYRPPYNRKRWNTELTGKQLLSSLPPIRTDPPFVVPLD</sequence>
<evidence type="ECO:0000313" key="2">
    <source>
        <dbReference type="RefSeq" id="XP_013091033.2"/>
    </source>
</evidence>
<dbReference type="AlphaFoldDB" id="A0A9U8EK44"/>
<reference evidence="2" key="1">
    <citation type="submission" date="2025-08" db="UniProtKB">
        <authorList>
            <consortium name="RefSeq"/>
        </authorList>
    </citation>
    <scope>IDENTIFICATION</scope>
</reference>
<dbReference type="KEGG" id="bgt:106074743"/>
<proteinExistence type="predicted"/>
<keyword evidence="1" id="KW-1185">Reference proteome</keyword>
<dbReference type="RefSeq" id="XP_013091033.2">
    <property type="nucleotide sequence ID" value="XM_013235579.2"/>
</dbReference>
<accession>A0A9U8EK44</accession>
<dbReference type="OMA" id="NRKETTY"/>
<name>A0A9U8EK44_BIOGL</name>
<dbReference type="OrthoDB" id="6042960at2759"/>
<dbReference type="GeneID" id="106074743"/>
<organism evidence="1 2">
    <name type="scientific">Biomphalaria glabrata</name>
    <name type="common">Bloodfluke planorb</name>
    <name type="synonym">Freshwater snail</name>
    <dbReference type="NCBI Taxonomy" id="6526"/>
    <lineage>
        <taxon>Eukaryota</taxon>
        <taxon>Metazoa</taxon>
        <taxon>Spiralia</taxon>
        <taxon>Lophotrochozoa</taxon>
        <taxon>Mollusca</taxon>
        <taxon>Gastropoda</taxon>
        <taxon>Heterobranchia</taxon>
        <taxon>Euthyneura</taxon>
        <taxon>Panpulmonata</taxon>
        <taxon>Hygrophila</taxon>
        <taxon>Lymnaeoidea</taxon>
        <taxon>Planorbidae</taxon>
        <taxon>Biomphalaria</taxon>
    </lineage>
</organism>
<protein>
    <submittedName>
        <fullName evidence="2">Uncharacterized protein LOC106074743</fullName>
    </submittedName>
</protein>
<dbReference type="Proteomes" id="UP001165740">
    <property type="component" value="Chromosome 6"/>
</dbReference>
<evidence type="ECO:0000313" key="1">
    <source>
        <dbReference type="Proteomes" id="UP001165740"/>
    </source>
</evidence>
<gene>
    <name evidence="2" type="primary">LOC106074743</name>
</gene>